<name>A0ABQ9HCA0_9NEOP</name>
<sequence length="65" mass="7548">MEKNNMLLYYSRKYSYLNFTIYATRIAIFGANVMAEEDQLRSYIKVVDECNEVSVLSLYCDSCPG</sequence>
<reference evidence="1 2" key="1">
    <citation type="submission" date="2023-02" db="EMBL/GenBank/DDBJ databases">
        <title>LHISI_Scaffold_Assembly.</title>
        <authorList>
            <person name="Stuart O.P."/>
            <person name="Cleave R."/>
            <person name="Magrath M.J.L."/>
            <person name="Mikheyev A.S."/>
        </authorList>
    </citation>
    <scope>NUCLEOTIDE SEQUENCE [LARGE SCALE GENOMIC DNA]</scope>
    <source>
        <strain evidence="1">Daus_M_001</strain>
        <tissue evidence="1">Leg muscle</tissue>
    </source>
</reference>
<accession>A0ABQ9HCA0</accession>
<protein>
    <submittedName>
        <fullName evidence="1">Uncharacterized protein</fullName>
    </submittedName>
</protein>
<evidence type="ECO:0000313" key="1">
    <source>
        <dbReference type="EMBL" id="KAJ8881708.1"/>
    </source>
</evidence>
<comment type="caution">
    <text evidence="1">The sequence shown here is derived from an EMBL/GenBank/DDBJ whole genome shotgun (WGS) entry which is preliminary data.</text>
</comment>
<evidence type="ECO:0000313" key="2">
    <source>
        <dbReference type="Proteomes" id="UP001159363"/>
    </source>
</evidence>
<dbReference type="EMBL" id="JARBHB010000006">
    <property type="protein sequence ID" value="KAJ8881708.1"/>
    <property type="molecule type" value="Genomic_DNA"/>
</dbReference>
<proteinExistence type="predicted"/>
<dbReference type="Proteomes" id="UP001159363">
    <property type="component" value="Chromosome 5"/>
</dbReference>
<organism evidence="1 2">
    <name type="scientific">Dryococelus australis</name>
    <dbReference type="NCBI Taxonomy" id="614101"/>
    <lineage>
        <taxon>Eukaryota</taxon>
        <taxon>Metazoa</taxon>
        <taxon>Ecdysozoa</taxon>
        <taxon>Arthropoda</taxon>
        <taxon>Hexapoda</taxon>
        <taxon>Insecta</taxon>
        <taxon>Pterygota</taxon>
        <taxon>Neoptera</taxon>
        <taxon>Polyneoptera</taxon>
        <taxon>Phasmatodea</taxon>
        <taxon>Verophasmatodea</taxon>
        <taxon>Anareolatae</taxon>
        <taxon>Phasmatidae</taxon>
        <taxon>Eurycanthinae</taxon>
        <taxon>Dryococelus</taxon>
    </lineage>
</organism>
<gene>
    <name evidence="1" type="ORF">PR048_018194</name>
</gene>
<keyword evidence="2" id="KW-1185">Reference proteome</keyword>